<keyword evidence="2" id="KW-0349">Heme</keyword>
<sequence length="346" mass="40393">MKNLLLFSLLFLLLSEQSFAARMVIEAKHSPNPINIDGKKDAHWNLVKPLTVKLNELPYEPNNGYLGLKETSIEISSLYDSEYVYFLFRWYDPTISLARFPWEKSQNGSWIKLSNLDHTLHENTYYEDKLAIYWDINERGFIKKGCDKSCHMQEEGMLEGIKDTSSGRHYTKNDGETIDEWHWKATRTNSLKQMDDGYVDNEHETNNKWGRHIDNPHSGGYYANKNKTNMPAWMNGPEVKPSPDWILDSKKVPFVDTFKAGDRIGGIVIAPFEQARADVTARGIWFDDHWQLEIKRKRITHHQDSATQDVQFDNLHKAYYFGVTAFDNSQINHLYHKKSIKLIFKQ</sequence>
<dbReference type="GO" id="GO:0046872">
    <property type="term" value="F:metal ion binding"/>
    <property type="evidence" value="ECO:0007669"/>
    <property type="project" value="UniProtKB-KW"/>
</dbReference>
<keyword evidence="4" id="KW-0249">Electron transport</keyword>
<keyword evidence="3" id="KW-0479">Metal-binding</keyword>
<protein>
    <submittedName>
        <fullName evidence="8">Cytochrome c-552/DMSO reductase-like, heme-binding domain-containing protein</fullName>
    </submittedName>
</protein>
<evidence type="ECO:0000313" key="8">
    <source>
        <dbReference type="EMBL" id="KGJ95935.1"/>
    </source>
</evidence>
<evidence type="ECO:0000256" key="3">
    <source>
        <dbReference type="ARBA" id="ARBA00022723"/>
    </source>
</evidence>
<dbReference type="EMBL" id="JQEC01000014">
    <property type="protein sequence ID" value="KGJ95935.1"/>
    <property type="molecule type" value="Genomic_DNA"/>
</dbReference>
<keyword evidence="6" id="KW-0732">Signal</keyword>
<dbReference type="Pfam" id="PF09459">
    <property type="entry name" value="EB_dh"/>
    <property type="match status" value="1"/>
</dbReference>
<name>A0A099L0G8_COLPS</name>
<evidence type="ECO:0000256" key="4">
    <source>
        <dbReference type="ARBA" id="ARBA00022982"/>
    </source>
</evidence>
<evidence type="ECO:0000256" key="1">
    <source>
        <dbReference type="ARBA" id="ARBA00022448"/>
    </source>
</evidence>
<dbReference type="Gene3D" id="2.60.40.1190">
    <property type="match status" value="1"/>
</dbReference>
<dbReference type="GO" id="GO:0020037">
    <property type="term" value="F:heme binding"/>
    <property type="evidence" value="ECO:0007669"/>
    <property type="project" value="InterPro"/>
</dbReference>
<dbReference type="SUPFAM" id="SSF49344">
    <property type="entry name" value="CBD9-like"/>
    <property type="match status" value="1"/>
</dbReference>
<proteinExistence type="predicted"/>
<feature type="signal peptide" evidence="6">
    <location>
        <begin position="1"/>
        <end position="20"/>
    </location>
</feature>
<dbReference type="InterPro" id="IPR019020">
    <property type="entry name" value="Cyt-c552/DMSO_Rdtase_haem-bd"/>
</dbReference>
<accession>A0A099L0G8</accession>
<dbReference type="PATRIC" id="fig|28229.3.peg.1454"/>
<keyword evidence="5" id="KW-0408">Iron</keyword>
<gene>
    <name evidence="8" type="ORF">GAB14E_1847</name>
</gene>
<dbReference type="OrthoDB" id="5337932at2"/>
<comment type="caution">
    <text evidence="8">The sequence shown here is derived from an EMBL/GenBank/DDBJ whole genome shotgun (WGS) entry which is preliminary data.</text>
</comment>
<evidence type="ECO:0000256" key="6">
    <source>
        <dbReference type="SAM" id="SignalP"/>
    </source>
</evidence>
<feature type="chain" id="PRO_5001949446" evidence="6">
    <location>
        <begin position="21"/>
        <end position="346"/>
    </location>
</feature>
<dbReference type="Proteomes" id="UP000029868">
    <property type="component" value="Unassembled WGS sequence"/>
</dbReference>
<reference evidence="8 9" key="1">
    <citation type="submission" date="2014-08" db="EMBL/GenBank/DDBJ databases">
        <title>Genomic and Phenotypic Diversity of Colwellia psychrerythraea strains from Disparate Marine Basins.</title>
        <authorList>
            <person name="Techtmann S.M."/>
            <person name="Stelling S.C."/>
            <person name="Utturkar S.M."/>
            <person name="Alshibli N."/>
            <person name="Harris A."/>
            <person name="Brown S.D."/>
            <person name="Hazen T.C."/>
        </authorList>
    </citation>
    <scope>NUCLEOTIDE SEQUENCE [LARGE SCALE GENOMIC DNA]</scope>
    <source>
        <strain evidence="8 9">GAB14E</strain>
    </source>
</reference>
<evidence type="ECO:0000259" key="7">
    <source>
        <dbReference type="SMART" id="SM00887"/>
    </source>
</evidence>
<keyword evidence="1" id="KW-0813">Transport</keyword>
<dbReference type="RefSeq" id="WP_033081536.1">
    <property type="nucleotide sequence ID" value="NZ_JQEC01000014.1"/>
</dbReference>
<evidence type="ECO:0000256" key="5">
    <source>
        <dbReference type="ARBA" id="ARBA00023004"/>
    </source>
</evidence>
<dbReference type="AlphaFoldDB" id="A0A099L0G8"/>
<evidence type="ECO:0000313" key="9">
    <source>
        <dbReference type="Proteomes" id="UP000029868"/>
    </source>
</evidence>
<organism evidence="8 9">
    <name type="scientific">Colwellia psychrerythraea</name>
    <name type="common">Vibrio psychroerythus</name>
    <dbReference type="NCBI Taxonomy" id="28229"/>
    <lineage>
        <taxon>Bacteria</taxon>
        <taxon>Pseudomonadati</taxon>
        <taxon>Pseudomonadota</taxon>
        <taxon>Gammaproteobacteria</taxon>
        <taxon>Alteromonadales</taxon>
        <taxon>Colwelliaceae</taxon>
        <taxon>Colwellia</taxon>
    </lineage>
</organism>
<dbReference type="CDD" id="cd09625">
    <property type="entry name" value="DOMON_like_cytochrome"/>
    <property type="match status" value="1"/>
</dbReference>
<feature type="domain" description="Cytochrome c-552/DMSO reductase-like haem-binding" evidence="7">
    <location>
        <begin position="41"/>
        <end position="338"/>
    </location>
</feature>
<dbReference type="SMART" id="SM00887">
    <property type="entry name" value="EB_dh"/>
    <property type="match status" value="1"/>
</dbReference>
<evidence type="ECO:0000256" key="2">
    <source>
        <dbReference type="ARBA" id="ARBA00022617"/>
    </source>
</evidence>